<reference evidence="3 4" key="1">
    <citation type="journal article" date="2019" name="Gigascience">
        <title>Whole-genome sequence of the oriental lung fluke Paragonimus westermani.</title>
        <authorList>
            <person name="Oey H."/>
            <person name="Zakrzewski M."/>
            <person name="Narain K."/>
            <person name="Devi K.R."/>
            <person name="Agatsuma T."/>
            <person name="Nawaratna S."/>
            <person name="Gobert G.N."/>
            <person name="Jones M.K."/>
            <person name="Ragan M.A."/>
            <person name="McManus D.P."/>
            <person name="Krause L."/>
        </authorList>
    </citation>
    <scope>NUCLEOTIDE SEQUENCE [LARGE SCALE GENOMIC DNA]</scope>
    <source>
        <strain evidence="3 4">IND2009</strain>
    </source>
</reference>
<protein>
    <submittedName>
        <fullName evidence="3">Uncharacterized protein</fullName>
    </submittedName>
</protein>
<feature type="transmembrane region" description="Helical" evidence="2">
    <location>
        <begin position="358"/>
        <end position="378"/>
    </location>
</feature>
<sequence length="396" mass="44342">MQIIVFNSAMRHFKKVNFQAHEVFSRSIQAKRLSIAGRTRPQWTACDRFDDGANESALFLQPAPLNRIVTVCEEDYNQLCTMLEFRAYLHVYYEDTQHSNEPNCHTIPIDLSANAAISMSERGQLTEQPPRKPQPIGQTVSSSKASRLNQTVSESNPVELHPDVVRVLTTDAECCNKTFRCFSIPLSSGSPGDPLDGWQLNFTWFRTPEPYEFGEEGWSSVGAPIGSLSGVYDLIRVHLTYVLRTKAGFQLKDMQHDQETYVVNSEAVQRFQARVGDFYECVSVTNITMTGVNATRYDNTTINFPPHWLPYDPSWKPGLRVVLSMTDVKSQAFADVNVPEFTGASVACLGDTSQDGTMSIVIGLSICALVVLVLLGLVMNHLRDKDRSFKVVENLD</sequence>
<accession>A0A5J4NBK2</accession>
<evidence type="ECO:0000256" key="2">
    <source>
        <dbReference type="SAM" id="Phobius"/>
    </source>
</evidence>
<keyword evidence="2" id="KW-0812">Transmembrane</keyword>
<evidence type="ECO:0000313" key="4">
    <source>
        <dbReference type="Proteomes" id="UP000324629"/>
    </source>
</evidence>
<keyword evidence="2" id="KW-0472">Membrane</keyword>
<comment type="caution">
    <text evidence="3">The sequence shown here is derived from an EMBL/GenBank/DDBJ whole genome shotgun (WGS) entry which is preliminary data.</text>
</comment>
<dbReference type="Gene3D" id="2.40.160.110">
    <property type="match status" value="1"/>
</dbReference>
<proteinExistence type="predicted"/>
<gene>
    <name evidence="3" type="ORF">DEA37_0002727</name>
</gene>
<dbReference type="Proteomes" id="UP000324629">
    <property type="component" value="Unassembled WGS sequence"/>
</dbReference>
<name>A0A5J4NBK2_9TREM</name>
<dbReference type="EMBL" id="QNGE01004294">
    <property type="protein sequence ID" value="KAA3673031.1"/>
    <property type="molecule type" value="Genomic_DNA"/>
</dbReference>
<evidence type="ECO:0000313" key="3">
    <source>
        <dbReference type="EMBL" id="KAA3673031.1"/>
    </source>
</evidence>
<feature type="compositionally biased region" description="Polar residues" evidence="1">
    <location>
        <begin position="136"/>
        <end position="155"/>
    </location>
</feature>
<organism evidence="3 4">
    <name type="scientific">Paragonimus westermani</name>
    <dbReference type="NCBI Taxonomy" id="34504"/>
    <lineage>
        <taxon>Eukaryota</taxon>
        <taxon>Metazoa</taxon>
        <taxon>Spiralia</taxon>
        <taxon>Lophotrochozoa</taxon>
        <taxon>Platyhelminthes</taxon>
        <taxon>Trematoda</taxon>
        <taxon>Digenea</taxon>
        <taxon>Plagiorchiida</taxon>
        <taxon>Troglotremata</taxon>
        <taxon>Troglotrematidae</taxon>
        <taxon>Paragonimus</taxon>
    </lineage>
</organism>
<feature type="region of interest" description="Disordered" evidence="1">
    <location>
        <begin position="121"/>
        <end position="155"/>
    </location>
</feature>
<evidence type="ECO:0000256" key="1">
    <source>
        <dbReference type="SAM" id="MobiDB-lite"/>
    </source>
</evidence>
<dbReference type="AlphaFoldDB" id="A0A5J4NBK2"/>
<keyword evidence="2" id="KW-1133">Transmembrane helix</keyword>
<keyword evidence="4" id="KW-1185">Reference proteome</keyword>